<evidence type="ECO:0000313" key="7">
    <source>
        <dbReference type="Proteomes" id="UP000694001"/>
    </source>
</evidence>
<reference evidence="6" key="1">
    <citation type="submission" date="2021-06" db="EMBL/GenBank/DDBJ databases">
        <title>Elioraea tepida, sp. nov., a moderately thermophilic aerobic anoxygenic phototrophic bacterium isolated from an alkaline siliceous hot spring mat community in Yellowstone National Park, WY, USA.</title>
        <authorList>
            <person name="Saini M.K."/>
            <person name="Yoshida S."/>
            <person name="Sebastian A."/>
            <person name="Hirose S."/>
            <person name="Hara E."/>
            <person name="Tamaki H."/>
            <person name="Soulier N.T."/>
            <person name="Albert I."/>
            <person name="Hanada S."/>
            <person name="Bryant D.A."/>
            <person name="Tank M."/>
        </authorList>
    </citation>
    <scope>NUCLEOTIDE SEQUENCE</scope>
    <source>
        <strain evidence="6">MS-P2</strain>
    </source>
</reference>
<evidence type="ECO:0000256" key="4">
    <source>
        <dbReference type="SAM" id="SignalP"/>
    </source>
</evidence>
<dbReference type="EMBL" id="CP076448">
    <property type="protein sequence ID" value="QXM25500.1"/>
    <property type="molecule type" value="Genomic_DNA"/>
</dbReference>
<name>A0A975U3B3_9PROT</name>
<proteinExistence type="inferred from homology"/>
<keyword evidence="7" id="KW-1185">Reference proteome</keyword>
<dbReference type="Proteomes" id="UP000694001">
    <property type="component" value="Chromosome"/>
</dbReference>
<feature type="domain" description="Solute-binding protein family 3/N-terminal" evidence="5">
    <location>
        <begin position="32"/>
        <end position="249"/>
    </location>
</feature>
<keyword evidence="3 4" id="KW-0732">Signal</keyword>
<evidence type="ECO:0000256" key="3">
    <source>
        <dbReference type="ARBA" id="ARBA00022729"/>
    </source>
</evidence>
<dbReference type="NCBIfam" id="TIGR01729">
    <property type="entry name" value="taurine_ABC_bnd"/>
    <property type="match status" value="1"/>
</dbReference>
<dbReference type="KEGG" id="elio:KO353_04535"/>
<evidence type="ECO:0000259" key="5">
    <source>
        <dbReference type="SMART" id="SM00062"/>
    </source>
</evidence>
<dbReference type="InterPro" id="IPR010068">
    <property type="entry name" value="Peri-bd_TauA"/>
</dbReference>
<dbReference type="Pfam" id="PF09084">
    <property type="entry name" value="NMT1"/>
    <property type="match status" value="1"/>
</dbReference>
<dbReference type="RefSeq" id="WP_218286556.1">
    <property type="nucleotide sequence ID" value="NZ_CP076448.1"/>
</dbReference>
<evidence type="ECO:0000256" key="2">
    <source>
        <dbReference type="ARBA" id="ARBA00010742"/>
    </source>
</evidence>
<dbReference type="AlphaFoldDB" id="A0A975U3B3"/>
<dbReference type="InterPro" id="IPR001638">
    <property type="entry name" value="Solute-binding_3/MltF_N"/>
</dbReference>
<comment type="similarity">
    <text evidence="2">Belongs to the bacterial solute-binding protein SsuA/TauA family.</text>
</comment>
<protein>
    <submittedName>
        <fullName evidence="6">Taurine ABC transporter substrate-binding protein</fullName>
    </submittedName>
</protein>
<dbReference type="GO" id="GO:0042597">
    <property type="term" value="C:periplasmic space"/>
    <property type="evidence" value="ECO:0007669"/>
    <property type="project" value="UniProtKB-SubCell"/>
</dbReference>
<evidence type="ECO:0000256" key="1">
    <source>
        <dbReference type="ARBA" id="ARBA00004418"/>
    </source>
</evidence>
<organism evidence="6 7">
    <name type="scientific">Elioraea tepida</name>
    <dbReference type="NCBI Taxonomy" id="2843330"/>
    <lineage>
        <taxon>Bacteria</taxon>
        <taxon>Pseudomonadati</taxon>
        <taxon>Pseudomonadota</taxon>
        <taxon>Alphaproteobacteria</taxon>
        <taxon>Acetobacterales</taxon>
        <taxon>Elioraeaceae</taxon>
        <taxon>Elioraea</taxon>
    </lineage>
</organism>
<comment type="subcellular location">
    <subcellularLocation>
        <location evidence="1">Periplasm</location>
    </subcellularLocation>
</comment>
<sequence>MTQPVLTRRAALAGTAAVATAFAAPAIAQAREVTIAHQYMVVPFRAAMAAQEVERATGYKINWRLFTAGAEVIRAMAAGDARIGEVGSSPTTAAIAQGLNVELIWIIADIAEAESLVVRNGSGITAPQDLRGKRVGVPFVSTTHYHLLYALEQFGIPANSLRILNMRPPEIAAAWERGDIDATFIWEPTRSAVLRTGRVLISSGQLAAWGRPTFDGVIVDRDWARANAEFLTAYTRIMAKYDAEYVANPGLWGPGTERAAVTARITGARVEDVPGMMRLYRFIPAAEQASAQWLGGGAEGGTVQAIRHTAEFLKAQGRIQAVPENIAQHVSPRFAATAAG</sequence>
<feature type="signal peptide" evidence="4">
    <location>
        <begin position="1"/>
        <end position="30"/>
    </location>
</feature>
<evidence type="ECO:0000313" key="6">
    <source>
        <dbReference type="EMBL" id="QXM25500.1"/>
    </source>
</evidence>
<dbReference type="SMART" id="SM00062">
    <property type="entry name" value="PBPb"/>
    <property type="match status" value="1"/>
</dbReference>
<dbReference type="InterPro" id="IPR015168">
    <property type="entry name" value="SsuA/THI5"/>
</dbReference>
<gene>
    <name evidence="6" type="primary">tauA</name>
    <name evidence="6" type="ORF">KO353_04535</name>
</gene>
<feature type="chain" id="PRO_5037399747" evidence="4">
    <location>
        <begin position="31"/>
        <end position="340"/>
    </location>
</feature>
<dbReference type="PROSITE" id="PS51318">
    <property type="entry name" value="TAT"/>
    <property type="match status" value="1"/>
</dbReference>
<dbReference type="PANTHER" id="PTHR30024">
    <property type="entry name" value="ALIPHATIC SULFONATES-BINDING PROTEIN-RELATED"/>
    <property type="match status" value="1"/>
</dbReference>
<dbReference type="PANTHER" id="PTHR30024:SF47">
    <property type="entry name" value="TAURINE-BINDING PERIPLASMIC PROTEIN"/>
    <property type="match status" value="1"/>
</dbReference>
<accession>A0A975U3B3</accession>
<dbReference type="InterPro" id="IPR006311">
    <property type="entry name" value="TAT_signal"/>
</dbReference>
<dbReference type="GO" id="GO:0042918">
    <property type="term" value="P:alkanesulfonate transmembrane transport"/>
    <property type="evidence" value="ECO:0007669"/>
    <property type="project" value="TreeGrafter"/>
</dbReference>